<sequence length="177" mass="20023">MSMGEQIKTARQLRGFTQEELGERCGIGAANIRKYESGKQIPRIVTLQKIAEALDLPVGSFLPAFGITESLGNRIRTVRKRQGLSVAELGERLEISGSLVGRYERGEENPKPSTIHRFADALGVDAHWLETGIYDESLSPEEQQLLRYFRLMNPKGRIVALERMDELSTHPNYKRRI</sequence>
<dbReference type="GO" id="GO:0003700">
    <property type="term" value="F:DNA-binding transcription factor activity"/>
    <property type="evidence" value="ECO:0007669"/>
    <property type="project" value="TreeGrafter"/>
</dbReference>
<feature type="domain" description="HTH cro/C1-type" evidence="2">
    <location>
        <begin position="7"/>
        <end position="61"/>
    </location>
</feature>
<dbReference type="SMART" id="SM00530">
    <property type="entry name" value="HTH_XRE"/>
    <property type="match status" value="2"/>
</dbReference>
<proteinExistence type="predicted"/>
<dbReference type="InterPro" id="IPR010982">
    <property type="entry name" value="Lambda_DNA-bd_dom_sf"/>
</dbReference>
<dbReference type="InterPro" id="IPR001387">
    <property type="entry name" value="Cro/C1-type_HTH"/>
</dbReference>
<dbReference type="Pfam" id="PF13560">
    <property type="entry name" value="HTH_31"/>
    <property type="match status" value="1"/>
</dbReference>
<dbReference type="CDD" id="cd00093">
    <property type="entry name" value="HTH_XRE"/>
    <property type="match status" value="2"/>
</dbReference>
<dbReference type="GO" id="GO:0003677">
    <property type="term" value="F:DNA binding"/>
    <property type="evidence" value="ECO:0007669"/>
    <property type="project" value="UniProtKB-KW"/>
</dbReference>
<dbReference type="PANTHER" id="PTHR46797">
    <property type="entry name" value="HTH-TYPE TRANSCRIPTIONAL REGULATOR"/>
    <property type="match status" value="1"/>
</dbReference>
<protein>
    <submittedName>
        <fullName evidence="3">Repressor protein CI</fullName>
    </submittedName>
</protein>
<feature type="domain" description="HTH cro/C1-type" evidence="2">
    <location>
        <begin position="75"/>
        <end position="129"/>
    </location>
</feature>
<dbReference type="EMBL" id="BK032746">
    <property type="protein sequence ID" value="DAF58073.1"/>
    <property type="molecule type" value="Genomic_DNA"/>
</dbReference>
<evidence type="ECO:0000256" key="1">
    <source>
        <dbReference type="ARBA" id="ARBA00023125"/>
    </source>
</evidence>
<evidence type="ECO:0000259" key="2">
    <source>
        <dbReference type="PROSITE" id="PS50943"/>
    </source>
</evidence>
<accession>A0A8S5T4A8</accession>
<evidence type="ECO:0000313" key="3">
    <source>
        <dbReference type="EMBL" id="DAF58073.1"/>
    </source>
</evidence>
<organism evidence="3">
    <name type="scientific">Caudovirales sp. ctyaR3</name>
    <dbReference type="NCBI Taxonomy" id="2827640"/>
    <lineage>
        <taxon>Viruses</taxon>
        <taxon>Duplodnaviria</taxon>
        <taxon>Heunggongvirae</taxon>
        <taxon>Uroviricota</taxon>
        <taxon>Caudoviricetes</taxon>
    </lineage>
</organism>
<dbReference type="InterPro" id="IPR050807">
    <property type="entry name" value="TransReg_Diox_bact_type"/>
</dbReference>
<dbReference type="Gene3D" id="1.10.260.40">
    <property type="entry name" value="lambda repressor-like DNA-binding domains"/>
    <property type="match status" value="2"/>
</dbReference>
<dbReference type="PANTHER" id="PTHR46797:SF1">
    <property type="entry name" value="METHYLPHOSPHONATE SYNTHASE"/>
    <property type="match status" value="1"/>
</dbReference>
<reference evidence="3" key="1">
    <citation type="journal article" date="2021" name="Proc. Natl. Acad. Sci. U.S.A.">
        <title>A Catalog of Tens of Thousands of Viruses from Human Metagenomes Reveals Hidden Associations with Chronic Diseases.</title>
        <authorList>
            <person name="Tisza M.J."/>
            <person name="Buck C.B."/>
        </authorList>
    </citation>
    <scope>NUCLEOTIDE SEQUENCE</scope>
    <source>
        <strain evidence="3">CtyaR3</strain>
    </source>
</reference>
<dbReference type="Pfam" id="PF01381">
    <property type="entry name" value="HTH_3"/>
    <property type="match status" value="1"/>
</dbReference>
<dbReference type="SUPFAM" id="SSF47413">
    <property type="entry name" value="lambda repressor-like DNA-binding domains"/>
    <property type="match status" value="2"/>
</dbReference>
<keyword evidence="1" id="KW-0238">DNA-binding</keyword>
<name>A0A8S5T4A8_9CAUD</name>
<dbReference type="PROSITE" id="PS50943">
    <property type="entry name" value="HTH_CROC1"/>
    <property type="match status" value="2"/>
</dbReference>